<evidence type="ECO:0000256" key="1">
    <source>
        <dbReference type="ARBA" id="ARBA00008467"/>
    </source>
</evidence>
<dbReference type="InterPro" id="IPR020841">
    <property type="entry name" value="PKS_Beta-ketoAc_synthase_dom"/>
</dbReference>
<evidence type="ECO:0000256" key="4">
    <source>
        <dbReference type="RuleBase" id="RU003694"/>
    </source>
</evidence>
<evidence type="ECO:0000256" key="2">
    <source>
        <dbReference type="ARBA" id="ARBA00022679"/>
    </source>
</evidence>
<dbReference type="PANTHER" id="PTHR11712:SF322">
    <property type="entry name" value="POLYKETIDE BETA-KETOACYL SYNTHASE 2-RELATED"/>
    <property type="match status" value="1"/>
</dbReference>
<dbReference type="SUPFAM" id="SSF53901">
    <property type="entry name" value="Thiolase-like"/>
    <property type="match status" value="2"/>
</dbReference>
<dbReference type="RefSeq" id="WP_169348055.1">
    <property type="nucleotide sequence ID" value="NZ_JABBJJ010000154.1"/>
</dbReference>
<dbReference type="GO" id="GO:0006633">
    <property type="term" value="P:fatty acid biosynthetic process"/>
    <property type="evidence" value="ECO:0007669"/>
    <property type="project" value="TreeGrafter"/>
</dbReference>
<dbReference type="Gene3D" id="3.40.47.10">
    <property type="match status" value="2"/>
</dbReference>
<sequence>MSRSIVISGLGAVCPRAAGRAALWELFARGDTGPASTREPSVPALERIPDATFDKQPAQLRHMDRLGRISLAATTLAIEDAGLGTTPGDPLQTGIAFGSGYGCLPTNEEYLEGILERGARYGNPVVFQNTVTNAATGYISMVHDLRGPNATLCSGWTAGLEALRFGCQQIEEGHAERMVVGGADTLSPRLLEALSLQGWLSRRGVARPFSEASDGMRVSEAACTLVLEEHTRARKRGAHVHAEVAGTGHRGGPPTEQARALARAVGDALRAARIQPEQLGAVFSGANGRRDFDRWEYRGLQEALGAHAARVPTTCPKAVLGETFSAAGTLAVLLGALAVDTGQVPGFAGTTHLAPGCQLNLLSGAARPLKPEWVLVTALGGEGSALAVVLRRCQP</sequence>
<evidence type="ECO:0000259" key="5">
    <source>
        <dbReference type="PROSITE" id="PS52004"/>
    </source>
</evidence>
<dbReference type="Proteomes" id="UP000518300">
    <property type="component" value="Unassembled WGS sequence"/>
</dbReference>
<dbReference type="PANTHER" id="PTHR11712">
    <property type="entry name" value="POLYKETIDE SYNTHASE-RELATED"/>
    <property type="match status" value="1"/>
</dbReference>
<dbReference type="InterPro" id="IPR014031">
    <property type="entry name" value="Ketoacyl_synth_C"/>
</dbReference>
<dbReference type="SMART" id="SM00825">
    <property type="entry name" value="PKS_KS"/>
    <property type="match status" value="1"/>
</dbReference>
<evidence type="ECO:0000256" key="3">
    <source>
        <dbReference type="ARBA" id="ARBA00023315"/>
    </source>
</evidence>
<dbReference type="PROSITE" id="PS52004">
    <property type="entry name" value="KS3_2"/>
    <property type="match status" value="1"/>
</dbReference>
<dbReference type="InterPro" id="IPR016039">
    <property type="entry name" value="Thiolase-like"/>
</dbReference>
<dbReference type="EMBL" id="JABBJJ010000154">
    <property type="protein sequence ID" value="NMO18794.1"/>
    <property type="molecule type" value="Genomic_DNA"/>
</dbReference>
<dbReference type="InterPro" id="IPR014030">
    <property type="entry name" value="Ketoacyl_synth_N"/>
</dbReference>
<accession>A0A848LMI3</accession>
<protein>
    <submittedName>
        <fullName evidence="6">Beta-ketoacyl synthase</fullName>
    </submittedName>
</protein>
<feature type="domain" description="Ketosynthase family 3 (KS3)" evidence="5">
    <location>
        <begin position="2"/>
        <end position="392"/>
    </location>
</feature>
<dbReference type="Pfam" id="PF02801">
    <property type="entry name" value="Ketoacyl-synt_C"/>
    <property type="match status" value="1"/>
</dbReference>
<keyword evidence="2 4" id="KW-0808">Transferase</keyword>
<proteinExistence type="inferred from homology"/>
<dbReference type="GO" id="GO:0004315">
    <property type="term" value="F:3-oxoacyl-[acyl-carrier-protein] synthase activity"/>
    <property type="evidence" value="ECO:0007669"/>
    <property type="project" value="TreeGrafter"/>
</dbReference>
<dbReference type="AlphaFoldDB" id="A0A848LMI3"/>
<name>A0A848LMI3_9BACT</name>
<organism evidence="6 7">
    <name type="scientific">Pyxidicoccus fallax</name>
    <dbReference type="NCBI Taxonomy" id="394095"/>
    <lineage>
        <taxon>Bacteria</taxon>
        <taxon>Pseudomonadati</taxon>
        <taxon>Myxococcota</taxon>
        <taxon>Myxococcia</taxon>
        <taxon>Myxococcales</taxon>
        <taxon>Cystobacterineae</taxon>
        <taxon>Myxococcaceae</taxon>
        <taxon>Pyxidicoccus</taxon>
    </lineage>
</organism>
<gene>
    <name evidence="6" type="ORF">HG543_28595</name>
</gene>
<dbReference type="InterPro" id="IPR000794">
    <property type="entry name" value="Beta-ketoacyl_synthase"/>
</dbReference>
<reference evidence="6 7" key="1">
    <citation type="submission" date="2020-04" db="EMBL/GenBank/DDBJ databases">
        <title>Draft genome of Pyxidicoccus fallax type strain.</title>
        <authorList>
            <person name="Whitworth D.E."/>
        </authorList>
    </citation>
    <scope>NUCLEOTIDE SEQUENCE [LARGE SCALE GENOMIC DNA]</scope>
    <source>
        <strain evidence="6 7">DSM 14698</strain>
    </source>
</reference>
<evidence type="ECO:0000313" key="6">
    <source>
        <dbReference type="EMBL" id="NMO18794.1"/>
    </source>
</evidence>
<comment type="similarity">
    <text evidence="1 4">Belongs to the thiolase-like superfamily. Beta-ketoacyl-ACP synthases family.</text>
</comment>
<evidence type="ECO:0000313" key="7">
    <source>
        <dbReference type="Proteomes" id="UP000518300"/>
    </source>
</evidence>
<comment type="caution">
    <text evidence="6">The sequence shown here is derived from an EMBL/GenBank/DDBJ whole genome shotgun (WGS) entry which is preliminary data.</text>
</comment>
<keyword evidence="7" id="KW-1185">Reference proteome</keyword>
<dbReference type="Pfam" id="PF00109">
    <property type="entry name" value="ketoacyl-synt"/>
    <property type="match status" value="1"/>
</dbReference>
<keyword evidence="3" id="KW-0012">Acyltransferase</keyword>